<dbReference type="KEGG" id="pgs:CPT03_19125"/>
<dbReference type="Proteomes" id="UP000223749">
    <property type="component" value="Chromosome"/>
</dbReference>
<sequence length="195" mass="22614">MKAKFYLIVCICILLGFNTLFGQKNEKLNKYLEMFNIQYSMPNGYLESDSSLVIYNKSGHRVGSSVYKLIAQKDSIAILFRFNGPIDTSKNLTGFIGVDGKQFDPNKNYRPSKTEYTTFSDSYTTKIYNADVSGTYNLQVSEKNHILNSGEKCKVIFIHKDNKVDIELFYFYNKSSEPQLNKHLKRTRKMLRFKN</sequence>
<evidence type="ECO:0000313" key="2">
    <source>
        <dbReference type="Proteomes" id="UP000223749"/>
    </source>
</evidence>
<dbReference type="AlphaFoldDB" id="A0A2D1U9Y9"/>
<organism evidence="1 2">
    <name type="scientific">Pedobacter ginsengisoli</name>
    <dbReference type="NCBI Taxonomy" id="363852"/>
    <lineage>
        <taxon>Bacteria</taxon>
        <taxon>Pseudomonadati</taxon>
        <taxon>Bacteroidota</taxon>
        <taxon>Sphingobacteriia</taxon>
        <taxon>Sphingobacteriales</taxon>
        <taxon>Sphingobacteriaceae</taxon>
        <taxon>Pedobacter</taxon>
    </lineage>
</organism>
<dbReference type="EMBL" id="CP024091">
    <property type="protein sequence ID" value="ATP58423.1"/>
    <property type="molecule type" value="Genomic_DNA"/>
</dbReference>
<reference evidence="1 2" key="1">
    <citation type="submission" date="2017-10" db="EMBL/GenBank/DDBJ databases">
        <title>Whole genome of Pedobacter ginsengisoli T01R-27 isolated from tomato rhizosphere.</title>
        <authorList>
            <person name="Weon H.-Y."/>
            <person name="Lee S.A."/>
            <person name="Sang M.K."/>
            <person name="Song J."/>
        </authorList>
    </citation>
    <scope>NUCLEOTIDE SEQUENCE [LARGE SCALE GENOMIC DNA]</scope>
    <source>
        <strain evidence="1 2">T01R-27</strain>
    </source>
</reference>
<name>A0A2D1U9Y9_9SPHI</name>
<evidence type="ECO:0008006" key="3">
    <source>
        <dbReference type="Google" id="ProtNLM"/>
    </source>
</evidence>
<keyword evidence="2" id="KW-1185">Reference proteome</keyword>
<protein>
    <recommendedName>
        <fullName evidence="3">DUF4251 domain-containing protein</fullName>
    </recommendedName>
</protein>
<proteinExistence type="predicted"/>
<accession>A0A2D1U9Y9</accession>
<gene>
    <name evidence="1" type="ORF">CPT03_19125</name>
</gene>
<evidence type="ECO:0000313" key="1">
    <source>
        <dbReference type="EMBL" id="ATP58423.1"/>
    </source>
</evidence>